<dbReference type="KEGG" id="sspb:CP982_13430"/>
<dbReference type="SUPFAM" id="SSF55729">
    <property type="entry name" value="Acyl-CoA N-acyltransferases (Nat)"/>
    <property type="match status" value="1"/>
</dbReference>
<evidence type="ECO:0000259" key="1">
    <source>
        <dbReference type="PROSITE" id="PS51186"/>
    </source>
</evidence>
<reference evidence="2 5" key="2">
    <citation type="submission" date="2020-08" db="EMBL/GenBank/DDBJ databases">
        <title>Genomic Encyclopedia of Type Strains, Phase III (KMG-III): the genomes of soil and plant-associated and newly described type strains.</title>
        <authorList>
            <person name="Whitman W."/>
        </authorList>
    </citation>
    <scope>NUCLEOTIDE SEQUENCE [LARGE SCALE GENOMIC DNA]</scope>
    <source>
        <strain evidence="2 5">CECT 3146</strain>
    </source>
</reference>
<dbReference type="Gene3D" id="3.40.630.30">
    <property type="match status" value="1"/>
</dbReference>
<dbReference type="InterPro" id="IPR016181">
    <property type="entry name" value="Acyl_CoA_acyltransferase"/>
</dbReference>
<accession>A0A5P2X8K7</accession>
<dbReference type="EMBL" id="JACHJD010000003">
    <property type="protein sequence ID" value="MBB5103044.1"/>
    <property type="molecule type" value="Genomic_DNA"/>
</dbReference>
<keyword evidence="5" id="KW-1185">Reference proteome</keyword>
<evidence type="ECO:0000313" key="3">
    <source>
        <dbReference type="EMBL" id="QEV59609.1"/>
    </source>
</evidence>
<sequence>MDLKHYAHADARDIRTLLLDIHDECYENEKGGFHSRERFADFVDAWSAKDTWACLIGFENGKPIGYAYGATFSPGGWWRGVDAPDWLTPETRVFALSELMVVPEGRGSGFSVKIHDALLQAQHADWVSLFVDTAHPKVVALYERWGYTKVAESRPFDDSPLYAVMAKRMGHDT</sequence>
<feature type="domain" description="N-acetyltransferase" evidence="1">
    <location>
        <begin position="12"/>
        <end position="170"/>
    </location>
</feature>
<dbReference type="AlphaFoldDB" id="A0A5P2X8K7"/>
<dbReference type="Proteomes" id="UP000326505">
    <property type="component" value="Chromosome"/>
</dbReference>
<name>A0A5P2X8K7_STRST</name>
<organism evidence="3 4">
    <name type="scientific">Streptomyces spectabilis</name>
    <dbReference type="NCBI Taxonomy" id="68270"/>
    <lineage>
        <taxon>Bacteria</taxon>
        <taxon>Bacillati</taxon>
        <taxon>Actinomycetota</taxon>
        <taxon>Actinomycetes</taxon>
        <taxon>Kitasatosporales</taxon>
        <taxon>Streptomycetaceae</taxon>
        <taxon>Streptomyces</taxon>
    </lineage>
</organism>
<protein>
    <submittedName>
        <fullName evidence="3">GNAT family N-acetyltransferase</fullName>
    </submittedName>
    <submittedName>
        <fullName evidence="2">GNAT superfamily N-acetyltransferase</fullName>
    </submittedName>
</protein>
<evidence type="ECO:0000313" key="2">
    <source>
        <dbReference type="EMBL" id="MBB5103044.1"/>
    </source>
</evidence>
<dbReference type="RefSeq" id="WP_150510733.1">
    <property type="nucleotide sequence ID" value="NZ_BMSQ01000004.1"/>
</dbReference>
<proteinExistence type="predicted"/>
<evidence type="ECO:0000313" key="5">
    <source>
        <dbReference type="Proteomes" id="UP000549009"/>
    </source>
</evidence>
<dbReference type="Pfam" id="PF00583">
    <property type="entry name" value="Acetyltransf_1"/>
    <property type="match status" value="1"/>
</dbReference>
<evidence type="ECO:0000313" key="4">
    <source>
        <dbReference type="Proteomes" id="UP000326505"/>
    </source>
</evidence>
<keyword evidence="3" id="KW-0808">Transferase</keyword>
<dbReference type="Proteomes" id="UP000549009">
    <property type="component" value="Unassembled WGS sequence"/>
</dbReference>
<reference evidence="3 4" key="1">
    <citation type="submission" date="2017-09" db="EMBL/GenBank/DDBJ databases">
        <authorList>
            <person name="Lee N."/>
            <person name="Cho B.-K."/>
        </authorList>
    </citation>
    <scope>NUCLEOTIDE SEQUENCE [LARGE SCALE GENOMIC DNA]</scope>
    <source>
        <strain evidence="3 4">ATCC 27465</strain>
    </source>
</reference>
<gene>
    <name evidence="3" type="ORF">CP982_13430</name>
    <name evidence="2" type="ORF">FHS40_002097</name>
</gene>
<dbReference type="EMBL" id="CP023690">
    <property type="protein sequence ID" value="QEV59609.1"/>
    <property type="molecule type" value="Genomic_DNA"/>
</dbReference>
<dbReference type="GO" id="GO:0016747">
    <property type="term" value="F:acyltransferase activity, transferring groups other than amino-acyl groups"/>
    <property type="evidence" value="ECO:0007669"/>
    <property type="project" value="InterPro"/>
</dbReference>
<dbReference type="PROSITE" id="PS51186">
    <property type="entry name" value="GNAT"/>
    <property type="match status" value="1"/>
</dbReference>
<dbReference type="InterPro" id="IPR000182">
    <property type="entry name" value="GNAT_dom"/>
</dbReference>
<dbReference type="OrthoDB" id="4536199at2"/>